<evidence type="ECO:0000256" key="4">
    <source>
        <dbReference type="ARBA" id="ARBA00023170"/>
    </source>
</evidence>
<dbReference type="PROSITE" id="PS50112">
    <property type="entry name" value="PAS"/>
    <property type="match status" value="1"/>
</dbReference>
<dbReference type="Gene3D" id="3.30.450.20">
    <property type="entry name" value="PAS domain"/>
    <property type="match status" value="1"/>
</dbReference>
<dbReference type="Proteomes" id="UP001327560">
    <property type="component" value="Chromosome 6"/>
</dbReference>
<dbReference type="CDD" id="cd00130">
    <property type="entry name" value="PAS"/>
    <property type="match status" value="1"/>
</dbReference>
<sequence>MGGSLEELVKRFHDLEVSQARLRDQIRVILEEGRGGGRERGVVIPGRFAHGPFFSVLKHIGHALHIYRPHTGEIIFWNKSAENLYGWRDYDALGRRIGDLLHHEENSNPCLRNVMERLNRGQSWSGRLPYKKKSGEMPMAMVTKSPLYEDGVFVGVITVSSDAALLLMTEHLDTFRHQNNACKQGKIEIQLRKNPDFLK</sequence>
<dbReference type="AlphaFoldDB" id="A0AAQ3KLQ3"/>
<keyword evidence="7" id="KW-1185">Reference proteome</keyword>
<evidence type="ECO:0000256" key="3">
    <source>
        <dbReference type="ARBA" id="ARBA00022991"/>
    </source>
</evidence>
<protein>
    <recommendedName>
        <fullName evidence="5">PAS domain-containing protein</fullName>
    </recommendedName>
</protein>
<dbReference type="InterPro" id="IPR035965">
    <property type="entry name" value="PAS-like_dom_sf"/>
</dbReference>
<evidence type="ECO:0000256" key="1">
    <source>
        <dbReference type="ARBA" id="ARBA00022543"/>
    </source>
</evidence>
<keyword evidence="3" id="KW-0157">Chromophore</keyword>
<keyword evidence="1" id="KW-0600">Photoreceptor protein</keyword>
<dbReference type="InterPro" id="IPR000014">
    <property type="entry name" value="PAS"/>
</dbReference>
<name>A0AAQ3KLQ3_9LILI</name>
<dbReference type="Pfam" id="PF13426">
    <property type="entry name" value="PAS_9"/>
    <property type="match status" value="1"/>
</dbReference>
<dbReference type="EMBL" id="CP136895">
    <property type="protein sequence ID" value="WOL10027.1"/>
    <property type="molecule type" value="Genomic_DNA"/>
</dbReference>
<reference evidence="6 7" key="1">
    <citation type="submission" date="2023-10" db="EMBL/GenBank/DDBJ databases">
        <title>Chromosome-scale genome assembly provides insights into flower coloration mechanisms of Canna indica.</title>
        <authorList>
            <person name="Li C."/>
        </authorList>
    </citation>
    <scope>NUCLEOTIDE SEQUENCE [LARGE SCALE GENOMIC DNA]</scope>
    <source>
        <tissue evidence="6">Flower</tissue>
    </source>
</reference>
<keyword evidence="4" id="KW-0675">Receptor</keyword>
<keyword evidence="2" id="KW-0716">Sensory transduction</keyword>
<evidence type="ECO:0000313" key="6">
    <source>
        <dbReference type="EMBL" id="WOL10027.1"/>
    </source>
</evidence>
<dbReference type="GO" id="GO:0009881">
    <property type="term" value="F:photoreceptor activity"/>
    <property type="evidence" value="ECO:0007669"/>
    <property type="project" value="UniProtKB-KW"/>
</dbReference>
<dbReference type="NCBIfam" id="TIGR00229">
    <property type="entry name" value="sensory_box"/>
    <property type="match status" value="1"/>
</dbReference>
<dbReference type="SUPFAM" id="SSF55785">
    <property type="entry name" value="PYP-like sensor domain (PAS domain)"/>
    <property type="match status" value="1"/>
</dbReference>
<evidence type="ECO:0000313" key="7">
    <source>
        <dbReference type="Proteomes" id="UP001327560"/>
    </source>
</evidence>
<dbReference type="SMART" id="SM00091">
    <property type="entry name" value="PAS"/>
    <property type="match status" value="1"/>
</dbReference>
<feature type="domain" description="PAS" evidence="5">
    <location>
        <begin position="72"/>
        <end position="105"/>
    </location>
</feature>
<gene>
    <name evidence="6" type="ORF">Cni_G18781</name>
</gene>
<accession>A0AAQ3KLQ3</accession>
<evidence type="ECO:0000259" key="5">
    <source>
        <dbReference type="PROSITE" id="PS50112"/>
    </source>
</evidence>
<proteinExistence type="predicted"/>
<organism evidence="6 7">
    <name type="scientific">Canna indica</name>
    <name type="common">Indian-shot</name>
    <dbReference type="NCBI Taxonomy" id="4628"/>
    <lineage>
        <taxon>Eukaryota</taxon>
        <taxon>Viridiplantae</taxon>
        <taxon>Streptophyta</taxon>
        <taxon>Embryophyta</taxon>
        <taxon>Tracheophyta</taxon>
        <taxon>Spermatophyta</taxon>
        <taxon>Magnoliopsida</taxon>
        <taxon>Liliopsida</taxon>
        <taxon>Zingiberales</taxon>
        <taxon>Cannaceae</taxon>
        <taxon>Canna</taxon>
    </lineage>
</organism>
<evidence type="ECO:0000256" key="2">
    <source>
        <dbReference type="ARBA" id="ARBA00022606"/>
    </source>
</evidence>